<gene>
    <name evidence="3" type="ORF">F506_03995</name>
</gene>
<proteinExistence type="predicted"/>
<dbReference type="InterPro" id="IPR029068">
    <property type="entry name" value="Glyas_Bleomycin-R_OHBP_Dase"/>
</dbReference>
<dbReference type="EMBL" id="CP011409">
    <property type="protein sequence ID" value="AKZ61941.1"/>
    <property type="molecule type" value="Genomic_DNA"/>
</dbReference>
<feature type="domain" description="VOC" evidence="2">
    <location>
        <begin position="2"/>
        <end position="148"/>
    </location>
</feature>
<dbReference type="Proteomes" id="UP000063429">
    <property type="component" value="Chromosome"/>
</dbReference>
<sequence length="163" mass="17569">MTIDMIVPLEVGIACRDLPKLRAFYQDVMGFQFVSEIVVPAAKAAPSALSADGYTVVRLQTPYGERVKLLAPNTPSAPAAAMPGKYILDRAGASYLTFIVGDIDAAIAILLQAGSRFLTGVERVEARPGVYLAFCEDPEGNVLELVEYTDIEAYRPDLKKGSN</sequence>
<accession>A0ABM5UXM2</accession>
<dbReference type="Gene3D" id="3.10.180.10">
    <property type="entry name" value="2,3-Dihydroxybiphenyl 1,2-Dioxygenase, domain 1"/>
    <property type="match status" value="1"/>
</dbReference>
<dbReference type="RefSeq" id="WP_053195438.1">
    <property type="nucleotide sequence ID" value="NZ_CP011409.1"/>
</dbReference>
<dbReference type="Pfam" id="PF00903">
    <property type="entry name" value="Glyoxalase"/>
    <property type="match status" value="1"/>
</dbReference>
<reference evidence="4" key="1">
    <citation type="journal article" date="2015" name="Genome Announc.">
        <title>Complete Genome Sequence of Herbaspirillum hiltneri N3 (DSM 17495), Isolated from Surface-Sterilized Wheat Roots.</title>
        <authorList>
            <person name="Guizelini D."/>
            <person name="Saizaki P.M."/>
            <person name="Coimbra N.A."/>
            <person name="Weiss V.A."/>
            <person name="Faoro H."/>
            <person name="Sfeir M.Z."/>
            <person name="Baura V.A."/>
            <person name="Monteiro R.A."/>
            <person name="Chubatsu L.S."/>
            <person name="Souza E.M."/>
            <person name="Cruz L.M."/>
            <person name="Pedrosa F.O."/>
            <person name="Raittz R.T."/>
            <person name="Marchaukoski J.N."/>
            <person name="Steffens M.B."/>
        </authorList>
    </citation>
    <scope>NUCLEOTIDE SEQUENCE [LARGE SCALE GENOMIC DNA]</scope>
    <source>
        <strain evidence="4">N3</strain>
    </source>
</reference>
<dbReference type="PANTHER" id="PTHR43048">
    <property type="entry name" value="METHYLMALONYL-COA EPIMERASE"/>
    <property type="match status" value="1"/>
</dbReference>
<evidence type="ECO:0000256" key="1">
    <source>
        <dbReference type="ARBA" id="ARBA00022723"/>
    </source>
</evidence>
<keyword evidence="4" id="KW-1185">Reference proteome</keyword>
<organism evidence="3 4">
    <name type="scientific">Herbaspirillum hiltneri N3</name>
    <dbReference type="NCBI Taxonomy" id="1262470"/>
    <lineage>
        <taxon>Bacteria</taxon>
        <taxon>Pseudomonadati</taxon>
        <taxon>Pseudomonadota</taxon>
        <taxon>Betaproteobacteria</taxon>
        <taxon>Burkholderiales</taxon>
        <taxon>Oxalobacteraceae</taxon>
        <taxon>Herbaspirillum</taxon>
    </lineage>
</organism>
<protein>
    <submittedName>
        <fullName evidence="3">Bleomycin resistance protein</fullName>
    </submittedName>
</protein>
<evidence type="ECO:0000313" key="3">
    <source>
        <dbReference type="EMBL" id="AKZ61941.1"/>
    </source>
</evidence>
<evidence type="ECO:0000313" key="4">
    <source>
        <dbReference type="Proteomes" id="UP000063429"/>
    </source>
</evidence>
<dbReference type="SUPFAM" id="SSF54593">
    <property type="entry name" value="Glyoxalase/Bleomycin resistance protein/Dihydroxybiphenyl dioxygenase"/>
    <property type="match status" value="1"/>
</dbReference>
<dbReference type="PROSITE" id="PS51819">
    <property type="entry name" value="VOC"/>
    <property type="match status" value="1"/>
</dbReference>
<name>A0ABM5UXM2_9BURK</name>
<dbReference type="InterPro" id="IPR004360">
    <property type="entry name" value="Glyas_Fos-R_dOase_dom"/>
</dbReference>
<evidence type="ECO:0000259" key="2">
    <source>
        <dbReference type="PROSITE" id="PS51819"/>
    </source>
</evidence>
<dbReference type="InterPro" id="IPR051785">
    <property type="entry name" value="MMCE/EMCE_epimerase"/>
</dbReference>
<dbReference type="InterPro" id="IPR037523">
    <property type="entry name" value="VOC_core"/>
</dbReference>
<dbReference type="CDD" id="cd06587">
    <property type="entry name" value="VOC"/>
    <property type="match status" value="1"/>
</dbReference>
<keyword evidence="1" id="KW-0479">Metal-binding</keyword>
<dbReference type="PANTHER" id="PTHR43048:SF3">
    <property type="entry name" value="METHYLMALONYL-COA EPIMERASE, MITOCHONDRIAL"/>
    <property type="match status" value="1"/>
</dbReference>